<evidence type="ECO:0000313" key="4">
    <source>
        <dbReference type="Proteomes" id="UP000326289"/>
    </source>
</evidence>
<evidence type="ECO:0008006" key="5">
    <source>
        <dbReference type="Google" id="ProtNLM"/>
    </source>
</evidence>
<dbReference type="InterPro" id="IPR036574">
    <property type="entry name" value="Scorpion_toxin-like_sf"/>
</dbReference>
<evidence type="ECO:0000313" key="3">
    <source>
        <dbReference type="EMBL" id="KAB8268163.1"/>
    </source>
</evidence>
<dbReference type="EMBL" id="ML732877">
    <property type="protein sequence ID" value="KAB8268163.1"/>
    <property type="molecule type" value="Genomic_DNA"/>
</dbReference>
<reference evidence="3 4" key="1">
    <citation type="submission" date="2019-04" db="EMBL/GenBank/DDBJ databases">
        <title>Fungal friends and foes A comparative genomics study of 23 Aspergillus species from section Flavi.</title>
        <authorList>
            <consortium name="DOE Joint Genome Institute"/>
            <person name="Kjaerbolling I."/>
            <person name="Vesth T.C."/>
            <person name="Frisvad J.C."/>
            <person name="Nybo J.L."/>
            <person name="Theobald S."/>
            <person name="Kildgaard S."/>
            <person name="Petersen T.I."/>
            <person name="Kuo A."/>
            <person name="Sato A."/>
            <person name="Lyhne E.K."/>
            <person name="Kogle M.E."/>
            <person name="Wiebenga A."/>
            <person name="Kun R.S."/>
            <person name="Lubbers R.J."/>
            <person name="Makela M.R."/>
            <person name="Barry K."/>
            <person name="Chovatia M."/>
            <person name="Clum A."/>
            <person name="Daum C."/>
            <person name="Haridas S."/>
            <person name="He G."/>
            <person name="LaButti K."/>
            <person name="Lipzen A."/>
            <person name="Mondo S."/>
            <person name="Pangilinan J."/>
            <person name="Riley R."/>
            <person name="Salamov A."/>
            <person name="Simmons B.A."/>
            <person name="Magnuson J.K."/>
            <person name="Henrissat B."/>
            <person name="Mortensen U.H."/>
            <person name="Larsen T.O."/>
            <person name="De vries R.P."/>
            <person name="Grigoriev I.V."/>
            <person name="Machida M."/>
            <person name="Baker S.E."/>
            <person name="Andersen M.R."/>
        </authorList>
    </citation>
    <scope>NUCLEOTIDE SEQUENCE [LARGE SCALE GENOMIC DNA]</scope>
    <source>
        <strain evidence="3 4">CBS 117635</strain>
    </source>
</reference>
<name>A0A5N6ISH0_9EURO</name>
<keyword evidence="2" id="KW-0472">Membrane</keyword>
<dbReference type="AlphaFoldDB" id="A0A5N6ISH0"/>
<feature type="transmembrane region" description="Helical" evidence="2">
    <location>
        <begin position="18"/>
        <end position="35"/>
    </location>
</feature>
<keyword evidence="2" id="KW-1133">Transmembrane helix</keyword>
<proteinExistence type="inferred from homology"/>
<organism evidence="3 4">
    <name type="scientific">Aspergillus minisclerotigenes</name>
    <dbReference type="NCBI Taxonomy" id="656917"/>
    <lineage>
        <taxon>Eukaryota</taxon>
        <taxon>Fungi</taxon>
        <taxon>Dikarya</taxon>
        <taxon>Ascomycota</taxon>
        <taxon>Pezizomycotina</taxon>
        <taxon>Eurotiomycetes</taxon>
        <taxon>Eurotiomycetidae</taxon>
        <taxon>Eurotiales</taxon>
        <taxon>Aspergillaceae</taxon>
        <taxon>Aspergillus</taxon>
        <taxon>Aspergillus subgen. Circumdati</taxon>
    </lineage>
</organism>
<comment type="similarity">
    <text evidence="1">Belongs to the invertebrate defensin family.</text>
</comment>
<keyword evidence="2" id="KW-0812">Transmembrane</keyword>
<feature type="transmembrane region" description="Helical" evidence="2">
    <location>
        <begin position="47"/>
        <end position="67"/>
    </location>
</feature>
<protein>
    <recommendedName>
        <fullName evidence="5">Invertebrate defensins family profile domain-containing protein</fullName>
    </recommendedName>
</protein>
<accession>A0A5N6ISH0</accession>
<evidence type="ECO:0000256" key="2">
    <source>
        <dbReference type="SAM" id="Phobius"/>
    </source>
</evidence>
<sequence>MCSQTLLLTGRWQVRFEVYKYVALFSGMLIGLAMFTSISTNLNKMKLLTVAFSLLLLGQVNASPLVLDKRTSCQVGGIDKLGAADAACSASCAIQHGDKHGGHCDKNKYVIYKIRALAYLMASRVCICN</sequence>
<evidence type="ECO:0000256" key="1">
    <source>
        <dbReference type="ARBA" id="ARBA00007085"/>
    </source>
</evidence>
<dbReference type="Gene3D" id="3.30.30.10">
    <property type="entry name" value="Knottin, scorpion toxin-like"/>
    <property type="match status" value="1"/>
</dbReference>
<dbReference type="Proteomes" id="UP000326289">
    <property type="component" value="Unassembled WGS sequence"/>
</dbReference>
<keyword evidence="4" id="KW-1185">Reference proteome</keyword>
<gene>
    <name evidence="3" type="ORF">BDV30DRAFT_19134</name>
</gene>